<evidence type="ECO:0000256" key="6">
    <source>
        <dbReference type="ARBA" id="ARBA00022989"/>
    </source>
</evidence>
<dbReference type="GO" id="GO:0006886">
    <property type="term" value="P:intracellular protein transport"/>
    <property type="evidence" value="ECO:0007669"/>
    <property type="project" value="InterPro"/>
</dbReference>
<evidence type="ECO:0000313" key="14">
    <source>
        <dbReference type="Proteomes" id="UP001146120"/>
    </source>
</evidence>
<dbReference type="GO" id="GO:0006906">
    <property type="term" value="P:vesicle fusion"/>
    <property type="evidence" value="ECO:0007669"/>
    <property type="project" value="TreeGrafter"/>
</dbReference>
<feature type="coiled-coil region" evidence="9">
    <location>
        <begin position="135"/>
        <end position="162"/>
    </location>
</feature>
<dbReference type="InterPro" id="IPR007705">
    <property type="entry name" value="Vesicle_trsprt_v-SNARE_N"/>
</dbReference>
<gene>
    <name evidence="13" type="ORF">N0F65_012148</name>
</gene>
<feature type="transmembrane region" description="Helical" evidence="11">
    <location>
        <begin position="188"/>
        <end position="207"/>
    </location>
</feature>
<keyword evidence="14" id="KW-1185">Reference proteome</keyword>
<dbReference type="GO" id="GO:0005789">
    <property type="term" value="C:endoplasmic reticulum membrane"/>
    <property type="evidence" value="ECO:0007669"/>
    <property type="project" value="TreeGrafter"/>
</dbReference>
<evidence type="ECO:0000256" key="3">
    <source>
        <dbReference type="ARBA" id="ARBA00022448"/>
    </source>
</evidence>
<evidence type="ECO:0000256" key="7">
    <source>
        <dbReference type="ARBA" id="ARBA00023054"/>
    </source>
</evidence>
<evidence type="ECO:0000256" key="11">
    <source>
        <dbReference type="SAM" id="Phobius"/>
    </source>
</evidence>
<dbReference type="InterPro" id="IPR038407">
    <property type="entry name" value="v-SNARE_N_sf"/>
</dbReference>
<dbReference type="SUPFAM" id="SSF58038">
    <property type="entry name" value="SNARE fusion complex"/>
    <property type="match status" value="1"/>
</dbReference>
<proteinExistence type="inferred from homology"/>
<comment type="subcellular location">
    <subcellularLocation>
        <location evidence="1">Membrane</location>
        <topology evidence="1">Single-pass type IV membrane protein</topology>
    </subcellularLocation>
</comment>
<dbReference type="Gene3D" id="1.20.5.110">
    <property type="match status" value="1"/>
</dbReference>
<dbReference type="PANTHER" id="PTHR21230">
    <property type="entry name" value="VESICLE TRANSPORT V-SNARE PROTEIN VTI1-RELATED"/>
    <property type="match status" value="1"/>
</dbReference>
<dbReference type="FunFam" id="1.20.5.110:FF:000002">
    <property type="entry name" value="Vesicle transport through interaction with t-SNAREsB"/>
    <property type="match status" value="1"/>
</dbReference>
<accession>A0AAV2YV54</accession>
<dbReference type="GO" id="GO:0031902">
    <property type="term" value="C:late endosome membrane"/>
    <property type="evidence" value="ECO:0007669"/>
    <property type="project" value="TreeGrafter"/>
</dbReference>
<evidence type="ECO:0000256" key="9">
    <source>
        <dbReference type="SAM" id="Coils"/>
    </source>
</evidence>
<evidence type="ECO:0000256" key="1">
    <source>
        <dbReference type="ARBA" id="ARBA00004211"/>
    </source>
</evidence>
<dbReference type="GO" id="GO:0005794">
    <property type="term" value="C:Golgi apparatus"/>
    <property type="evidence" value="ECO:0007669"/>
    <property type="project" value="TreeGrafter"/>
</dbReference>
<organism evidence="13 14">
    <name type="scientific">Lagenidium giganteum</name>
    <dbReference type="NCBI Taxonomy" id="4803"/>
    <lineage>
        <taxon>Eukaryota</taxon>
        <taxon>Sar</taxon>
        <taxon>Stramenopiles</taxon>
        <taxon>Oomycota</taxon>
        <taxon>Peronosporomycetes</taxon>
        <taxon>Pythiales</taxon>
        <taxon>Pythiaceae</taxon>
    </lineage>
</organism>
<comment type="caution">
    <text evidence="13">The sequence shown here is derived from an EMBL/GenBank/DDBJ whole genome shotgun (WGS) entry which is preliminary data.</text>
</comment>
<name>A0AAV2YV54_9STRA</name>
<dbReference type="GO" id="GO:0012507">
    <property type="term" value="C:ER to Golgi transport vesicle membrane"/>
    <property type="evidence" value="ECO:0007669"/>
    <property type="project" value="TreeGrafter"/>
</dbReference>
<feature type="region of interest" description="Disordered" evidence="10">
    <location>
        <begin position="59"/>
        <end position="78"/>
    </location>
</feature>
<evidence type="ECO:0000256" key="5">
    <source>
        <dbReference type="ARBA" id="ARBA00022927"/>
    </source>
</evidence>
<reference evidence="13" key="1">
    <citation type="submission" date="2022-11" db="EMBL/GenBank/DDBJ databases">
        <authorList>
            <person name="Morgan W.R."/>
            <person name="Tartar A."/>
        </authorList>
    </citation>
    <scope>NUCLEOTIDE SEQUENCE</scope>
    <source>
        <strain evidence="13">ARSEF 373</strain>
    </source>
</reference>
<keyword evidence="5" id="KW-0653">Protein transport</keyword>
<dbReference type="InterPro" id="IPR010989">
    <property type="entry name" value="SNARE"/>
</dbReference>
<dbReference type="Pfam" id="PF05008">
    <property type="entry name" value="V-SNARE"/>
    <property type="match status" value="1"/>
</dbReference>
<sequence>MTESFMGYLEDFEQYRDDAMRDIKDIQNANAGKRAQLIESAEGNISEAERYLRILESESRAGDSQERRKMHQQLRTCKSQVDKLKSNLERSKLLADSQQRLNDRPANGTAKDNAIRYQQRLDRTGNHLQDAQGIIQQTEAIANNVTNNLQHQREQLINVRDNVDHAHADTQQAGQHLNSLKRKTFSKILCLYFVIFCLVVAIIYKIYDKFIKPVAPSGEKKSS</sequence>
<feature type="domain" description="T-SNARE coiled-coil homology" evidence="12">
    <location>
        <begin position="118"/>
        <end position="180"/>
    </location>
</feature>
<keyword evidence="6 11" id="KW-1133">Transmembrane helix</keyword>
<dbReference type="SMART" id="SM00397">
    <property type="entry name" value="t_SNARE"/>
    <property type="match status" value="1"/>
</dbReference>
<dbReference type="PROSITE" id="PS50192">
    <property type="entry name" value="T_SNARE"/>
    <property type="match status" value="1"/>
</dbReference>
<comment type="similarity">
    <text evidence="2">Belongs to the VTI1 family.</text>
</comment>
<dbReference type="InterPro" id="IPR000727">
    <property type="entry name" value="T_SNARE_dom"/>
</dbReference>
<dbReference type="SUPFAM" id="SSF47661">
    <property type="entry name" value="t-snare proteins"/>
    <property type="match status" value="1"/>
</dbReference>
<evidence type="ECO:0000256" key="10">
    <source>
        <dbReference type="SAM" id="MobiDB-lite"/>
    </source>
</evidence>
<keyword evidence="8 11" id="KW-0472">Membrane</keyword>
<keyword evidence="3" id="KW-0813">Transport</keyword>
<evidence type="ECO:0000256" key="2">
    <source>
        <dbReference type="ARBA" id="ARBA00006108"/>
    </source>
</evidence>
<dbReference type="GO" id="GO:0031201">
    <property type="term" value="C:SNARE complex"/>
    <property type="evidence" value="ECO:0007669"/>
    <property type="project" value="TreeGrafter"/>
</dbReference>
<dbReference type="EMBL" id="DAKRPA010000122">
    <property type="protein sequence ID" value="DAZ97885.1"/>
    <property type="molecule type" value="Genomic_DNA"/>
</dbReference>
<dbReference type="Gene3D" id="1.20.58.400">
    <property type="entry name" value="t-snare proteins"/>
    <property type="match status" value="1"/>
</dbReference>
<dbReference type="Proteomes" id="UP001146120">
    <property type="component" value="Unassembled WGS sequence"/>
</dbReference>
<protein>
    <recommendedName>
        <fullName evidence="12">t-SNARE coiled-coil homology domain-containing protein</fullName>
    </recommendedName>
</protein>
<dbReference type="GO" id="GO:0000149">
    <property type="term" value="F:SNARE binding"/>
    <property type="evidence" value="ECO:0007669"/>
    <property type="project" value="TreeGrafter"/>
</dbReference>
<evidence type="ECO:0000256" key="4">
    <source>
        <dbReference type="ARBA" id="ARBA00022692"/>
    </source>
</evidence>
<dbReference type="AlphaFoldDB" id="A0AAV2YV54"/>
<dbReference type="Pfam" id="PF12352">
    <property type="entry name" value="V-SNARE_C"/>
    <property type="match status" value="1"/>
</dbReference>
<keyword evidence="7 9" id="KW-0175">Coiled coil</keyword>
<dbReference type="CDD" id="cd15862">
    <property type="entry name" value="SNARE_Vti1"/>
    <property type="match status" value="1"/>
</dbReference>
<dbReference type="PANTHER" id="PTHR21230:SF94">
    <property type="entry name" value="T-SNARE COILED-COIL HOMOLOGY DOMAIN-CONTAINING PROTEIN"/>
    <property type="match status" value="1"/>
</dbReference>
<dbReference type="GO" id="GO:0005484">
    <property type="term" value="F:SNAP receptor activity"/>
    <property type="evidence" value="ECO:0007669"/>
    <property type="project" value="TreeGrafter"/>
</dbReference>
<evidence type="ECO:0000259" key="12">
    <source>
        <dbReference type="PROSITE" id="PS50192"/>
    </source>
</evidence>
<evidence type="ECO:0000256" key="8">
    <source>
        <dbReference type="ARBA" id="ARBA00023136"/>
    </source>
</evidence>
<reference evidence="13" key="2">
    <citation type="journal article" date="2023" name="Microbiol Resour">
        <title>Decontamination and Annotation of the Draft Genome Sequence of the Oomycete Lagenidium giganteum ARSEF 373.</title>
        <authorList>
            <person name="Morgan W.R."/>
            <person name="Tartar A."/>
        </authorList>
    </citation>
    <scope>NUCLEOTIDE SEQUENCE</scope>
    <source>
        <strain evidence="13">ARSEF 373</strain>
    </source>
</reference>
<evidence type="ECO:0000313" key="13">
    <source>
        <dbReference type="EMBL" id="DAZ97885.1"/>
    </source>
</evidence>
<keyword evidence="4 11" id="KW-0812">Transmembrane</keyword>